<dbReference type="SMART" id="SM00872">
    <property type="entry name" value="Alpha-mann_mid"/>
    <property type="match status" value="1"/>
</dbReference>
<dbReference type="GO" id="GO:0009313">
    <property type="term" value="P:oligosaccharide catabolic process"/>
    <property type="evidence" value="ECO:0007669"/>
    <property type="project" value="TreeGrafter"/>
</dbReference>
<dbReference type="AlphaFoldDB" id="A0A484XV89"/>
<dbReference type="InterPro" id="IPR037094">
    <property type="entry name" value="Glyco_hydro_38_cen_sf"/>
</dbReference>
<dbReference type="PANTHER" id="PTHR46017">
    <property type="entry name" value="ALPHA-MANNOSIDASE 2C1"/>
    <property type="match status" value="1"/>
</dbReference>
<dbReference type="Pfam" id="PF09261">
    <property type="entry name" value="Alpha-mann_mid"/>
    <property type="match status" value="1"/>
</dbReference>
<evidence type="ECO:0000259" key="2">
    <source>
        <dbReference type="SMART" id="SM00872"/>
    </source>
</evidence>
<dbReference type="Gene3D" id="1.20.1270.50">
    <property type="entry name" value="Glycoside hydrolase family 38, central domain"/>
    <property type="match status" value="1"/>
</dbReference>
<accession>A0A484XV89</accession>
<dbReference type="PANTHER" id="PTHR46017:SF2">
    <property type="entry name" value="MANNOSYLGLYCERATE HYDROLASE"/>
    <property type="match status" value="1"/>
</dbReference>
<dbReference type="Gene3D" id="3.40.50.11160">
    <property type="match status" value="1"/>
</dbReference>
<reference evidence="3 4" key="1">
    <citation type="submission" date="2019-03" db="EMBL/GenBank/DDBJ databases">
        <authorList>
            <consortium name="Pathogen Informatics"/>
        </authorList>
    </citation>
    <scope>NUCLEOTIDE SEQUENCE [LARGE SCALE GENOMIC DNA]</scope>
    <source>
        <strain evidence="3 4">NCTC12126</strain>
    </source>
</reference>
<evidence type="ECO:0000313" key="3">
    <source>
        <dbReference type="EMBL" id="VFS27841.1"/>
    </source>
</evidence>
<feature type="domain" description="Glycoside hydrolase family 38 central" evidence="2">
    <location>
        <begin position="93"/>
        <end position="171"/>
    </location>
</feature>
<evidence type="ECO:0000313" key="4">
    <source>
        <dbReference type="Proteomes" id="UP000351155"/>
    </source>
</evidence>
<dbReference type="InterPro" id="IPR015341">
    <property type="entry name" value="Glyco_hydro_38_cen"/>
</dbReference>
<organism evidence="3 4">
    <name type="scientific">Enterobacter cancerogenus</name>
    <dbReference type="NCBI Taxonomy" id="69218"/>
    <lineage>
        <taxon>Bacteria</taxon>
        <taxon>Pseudomonadati</taxon>
        <taxon>Pseudomonadota</taxon>
        <taxon>Gammaproteobacteria</taxon>
        <taxon>Enterobacterales</taxon>
        <taxon>Enterobacteriaceae</taxon>
        <taxon>Enterobacter</taxon>
        <taxon>Enterobacter cloacae complex</taxon>
    </lineage>
</organism>
<dbReference type="InterPro" id="IPR028995">
    <property type="entry name" value="Glyco_hydro_57/38_cen_sf"/>
</dbReference>
<name>A0A484XV89_9ENTR</name>
<dbReference type="EMBL" id="CAADIW010000022">
    <property type="protein sequence ID" value="VFS27841.1"/>
    <property type="molecule type" value="Genomic_DNA"/>
</dbReference>
<protein>
    <submittedName>
        <fullName evidence="3">Alpha-mannosidase mngB</fullName>
        <ecNumber evidence="3">3.2.1.170</ecNumber>
    </submittedName>
</protein>
<dbReference type="GO" id="GO:0006013">
    <property type="term" value="P:mannose metabolic process"/>
    <property type="evidence" value="ECO:0007669"/>
    <property type="project" value="InterPro"/>
</dbReference>
<dbReference type="GO" id="GO:0004559">
    <property type="term" value="F:alpha-mannosidase activity"/>
    <property type="evidence" value="ECO:0007669"/>
    <property type="project" value="InterPro"/>
</dbReference>
<evidence type="ECO:0000256" key="1">
    <source>
        <dbReference type="ARBA" id="ARBA00022801"/>
    </source>
</evidence>
<gene>
    <name evidence="3" type="primary">mngB_4</name>
    <name evidence="3" type="ORF">NCTC12126_02875</name>
</gene>
<dbReference type="Proteomes" id="UP000351155">
    <property type="component" value="Unassembled WGS sequence"/>
</dbReference>
<dbReference type="EC" id="3.2.1.170" evidence="3"/>
<proteinExistence type="predicted"/>
<dbReference type="GO" id="GO:0102546">
    <property type="term" value="F:mannosylglycerate hydrolase activity"/>
    <property type="evidence" value="ECO:0007669"/>
    <property type="project" value="UniProtKB-EC"/>
</dbReference>
<keyword evidence="3" id="KW-0326">Glycosidase</keyword>
<dbReference type="SUPFAM" id="SSF88688">
    <property type="entry name" value="Families 57/38 glycoside transferase middle domain"/>
    <property type="match status" value="1"/>
</dbReference>
<sequence length="362" mass="40800">MHADPYHLENKIFPIVDLLRERAGIDNLLLPCGGDQVSIDPTLSRTLQTASERSPARDRYFLSSLEEYVESLRPQRERLEVWEGELKSPRYTRIHKTIGSVRYDIKKKNDEIEQFILRQLEPAIAIARHQGIPVNLGLVDTLWKKLLRCHAHDSMGGCNSDATNRDILHRLEQTWQLCHSLWNLVVKGLAMTSCDDGDLLIFNALPSRTSRVVKTTLYSRTDNIALTHQGKPLTFEVLTRETLPGGSVISLGSQGNVKRPCRLITAGTLRCWRRRCLPLATGPLPFKPTPQRLCRRARKRPARLKMKSVGWQSTPVRLRFTISATAGASPGCLASKTVRMPETVTTFRPCRRMNPPAAGTSP</sequence>
<keyword evidence="1 3" id="KW-0378">Hydrolase</keyword>